<organism evidence="4 5">
    <name type="scientific">Streptomyces fuscichromogenes</name>
    <dbReference type="NCBI Taxonomy" id="1324013"/>
    <lineage>
        <taxon>Bacteria</taxon>
        <taxon>Bacillati</taxon>
        <taxon>Actinomycetota</taxon>
        <taxon>Actinomycetes</taxon>
        <taxon>Kitasatosporales</taxon>
        <taxon>Streptomycetaceae</taxon>
        <taxon>Streptomyces</taxon>
    </lineage>
</organism>
<keyword evidence="5" id="KW-1185">Reference proteome</keyword>
<dbReference type="SUPFAM" id="SSF48557">
    <property type="entry name" value="L-aspartase-like"/>
    <property type="match status" value="1"/>
</dbReference>
<dbReference type="Gene3D" id="1.20.200.10">
    <property type="entry name" value="Fumarase/aspartase (Central domain)"/>
    <property type="match status" value="1"/>
</dbReference>
<dbReference type="InterPro" id="IPR000362">
    <property type="entry name" value="Fumarate_lyase_fam"/>
</dbReference>
<dbReference type="AlphaFoldDB" id="A0A918CRE2"/>
<dbReference type="FunFam" id="1.20.200.10:FF:000001">
    <property type="entry name" value="Fumarate hydratase, mitochondrial"/>
    <property type="match status" value="1"/>
</dbReference>
<dbReference type="NCBIfam" id="NF008909">
    <property type="entry name" value="PRK12273.1"/>
    <property type="match status" value="1"/>
</dbReference>
<dbReference type="PANTHER" id="PTHR42696">
    <property type="entry name" value="ASPARTATE AMMONIA-LYASE"/>
    <property type="match status" value="1"/>
</dbReference>
<evidence type="ECO:0000259" key="2">
    <source>
        <dbReference type="Pfam" id="PF00206"/>
    </source>
</evidence>
<dbReference type="Proteomes" id="UP000653411">
    <property type="component" value="Unassembled WGS sequence"/>
</dbReference>
<accession>A0A918CRE2</accession>
<evidence type="ECO:0000313" key="4">
    <source>
        <dbReference type="EMBL" id="GGN08089.1"/>
    </source>
</evidence>
<feature type="domain" description="Fumarate lyase N-terminal" evidence="2">
    <location>
        <begin position="26"/>
        <end position="352"/>
    </location>
</feature>
<sequence length="473" mass="49010">MSELEEGTPGGSAAGFRIESDALGDVPVPAEAYWGAHTARALENFRVSGVPVGAHPHLVRALAQVKHAAALANGEIGVLEPHKVRAVAAACRAVAEGRHHDQFRVDVIQGGAGTSTNMNANEVIANLALEHLGHERGRYEHLDPLDDVNRCQSTNDTYPTALRIATSAALTGLTAELTLLSAEFAAKGEEFATVVKVGRTQLQDAVPMTLGREFAAFGVTLAEDVQRIGETLPLLAETSLGATAIGTGIAAEPGYAAAAVRHLRALTGLDLTPAADLVEATSDTGVFLLVSGVLKRTAVKLSKVCSDLRLLASGPHAGLAEISLPALQAGSSVMPGKVNPVIPEMVNQIAFATAGADVAITMAADNGQLQLNAFEPLIGHLLLQHIGWLTLGCEALRTRCVAGITANREHLARTGAGTVGAVTALAPRIGHETAADVSREAARTGADVVDVVVRRGLLDRETALRLMAVTAVG</sequence>
<dbReference type="FunFam" id="1.10.275.10:FF:000001">
    <property type="entry name" value="Fumarate hydratase, mitochondrial"/>
    <property type="match status" value="1"/>
</dbReference>
<dbReference type="InterPro" id="IPR018951">
    <property type="entry name" value="Fumarase_C_C"/>
</dbReference>
<protein>
    <submittedName>
        <fullName evidence="4">Aspartate ammonia-lyase</fullName>
    </submittedName>
</protein>
<dbReference type="Gene3D" id="1.10.275.10">
    <property type="entry name" value="Fumarase/aspartase (N-terminal domain)"/>
    <property type="match status" value="1"/>
</dbReference>
<dbReference type="GO" id="GO:0008797">
    <property type="term" value="F:aspartate ammonia-lyase activity"/>
    <property type="evidence" value="ECO:0007669"/>
    <property type="project" value="TreeGrafter"/>
</dbReference>
<name>A0A918CRE2_9ACTN</name>
<dbReference type="InterPro" id="IPR008948">
    <property type="entry name" value="L-Aspartase-like"/>
</dbReference>
<dbReference type="Pfam" id="PF10415">
    <property type="entry name" value="FumaraseC_C"/>
    <property type="match status" value="1"/>
</dbReference>
<evidence type="ECO:0000259" key="3">
    <source>
        <dbReference type="Pfam" id="PF10415"/>
    </source>
</evidence>
<comment type="caution">
    <text evidence="4">The sequence shown here is derived from an EMBL/GenBank/DDBJ whole genome shotgun (WGS) entry which is preliminary data.</text>
</comment>
<dbReference type="InterPro" id="IPR051546">
    <property type="entry name" value="Aspartate_Ammonia-Lyase"/>
</dbReference>
<dbReference type="Gene3D" id="1.10.40.30">
    <property type="entry name" value="Fumarase/aspartase (C-terminal domain)"/>
    <property type="match status" value="1"/>
</dbReference>
<dbReference type="GO" id="GO:0005829">
    <property type="term" value="C:cytosol"/>
    <property type="evidence" value="ECO:0007669"/>
    <property type="project" value="TreeGrafter"/>
</dbReference>
<keyword evidence="1" id="KW-0456">Lyase</keyword>
<dbReference type="PANTHER" id="PTHR42696:SF2">
    <property type="entry name" value="ASPARTATE AMMONIA-LYASE"/>
    <property type="match status" value="1"/>
</dbReference>
<dbReference type="InterPro" id="IPR024083">
    <property type="entry name" value="Fumarase/histidase_N"/>
</dbReference>
<dbReference type="InterPro" id="IPR022761">
    <property type="entry name" value="Fumarate_lyase_N"/>
</dbReference>
<dbReference type="InterPro" id="IPR020557">
    <property type="entry name" value="Fumarate_lyase_CS"/>
</dbReference>
<proteinExistence type="predicted"/>
<gene>
    <name evidence="4" type="primary">aspA</name>
    <name evidence="4" type="ORF">GCM10011578_032830</name>
</gene>
<dbReference type="GO" id="GO:0006531">
    <property type="term" value="P:aspartate metabolic process"/>
    <property type="evidence" value="ECO:0007669"/>
    <property type="project" value="TreeGrafter"/>
</dbReference>
<dbReference type="GO" id="GO:0006099">
    <property type="term" value="P:tricarboxylic acid cycle"/>
    <property type="evidence" value="ECO:0007669"/>
    <property type="project" value="InterPro"/>
</dbReference>
<reference evidence="4" key="2">
    <citation type="submission" date="2020-09" db="EMBL/GenBank/DDBJ databases">
        <authorList>
            <person name="Sun Q."/>
            <person name="Zhou Y."/>
        </authorList>
    </citation>
    <scope>NUCLEOTIDE SEQUENCE</scope>
    <source>
        <strain evidence="4">CGMCC 4.7110</strain>
    </source>
</reference>
<evidence type="ECO:0000256" key="1">
    <source>
        <dbReference type="ARBA" id="ARBA00023239"/>
    </source>
</evidence>
<reference evidence="4" key="1">
    <citation type="journal article" date="2014" name="Int. J. Syst. Evol. Microbiol.">
        <title>Complete genome sequence of Corynebacterium casei LMG S-19264T (=DSM 44701T), isolated from a smear-ripened cheese.</title>
        <authorList>
            <consortium name="US DOE Joint Genome Institute (JGI-PGF)"/>
            <person name="Walter F."/>
            <person name="Albersmeier A."/>
            <person name="Kalinowski J."/>
            <person name="Ruckert C."/>
        </authorList>
    </citation>
    <scope>NUCLEOTIDE SEQUENCE</scope>
    <source>
        <strain evidence="4">CGMCC 4.7110</strain>
    </source>
</reference>
<dbReference type="EMBL" id="BMML01000006">
    <property type="protein sequence ID" value="GGN08089.1"/>
    <property type="molecule type" value="Genomic_DNA"/>
</dbReference>
<dbReference type="PRINTS" id="PR00149">
    <property type="entry name" value="FUMRATELYASE"/>
</dbReference>
<dbReference type="PROSITE" id="PS00163">
    <property type="entry name" value="FUMARATE_LYASES"/>
    <property type="match status" value="1"/>
</dbReference>
<dbReference type="RefSeq" id="WP_229713049.1">
    <property type="nucleotide sequence ID" value="NZ_BMML01000006.1"/>
</dbReference>
<dbReference type="Pfam" id="PF00206">
    <property type="entry name" value="Lyase_1"/>
    <property type="match status" value="1"/>
</dbReference>
<feature type="domain" description="Fumarase C C-terminal" evidence="3">
    <location>
        <begin position="422"/>
        <end position="467"/>
    </location>
</feature>
<evidence type="ECO:0000313" key="5">
    <source>
        <dbReference type="Proteomes" id="UP000653411"/>
    </source>
</evidence>